<dbReference type="Pfam" id="PF10756">
    <property type="entry name" value="bPH_6"/>
    <property type="match status" value="1"/>
</dbReference>
<keyword evidence="1" id="KW-0812">Transmembrane</keyword>
<feature type="transmembrane region" description="Helical" evidence="1">
    <location>
        <begin position="12"/>
        <end position="34"/>
    </location>
</feature>
<gene>
    <name evidence="3" type="ORF">NCTC7915_00666</name>
</gene>
<sequence length="153" mass="16929">MDPYATFRPVRGRWVPVAVSVIVFVSFTFAAITIQGAQWTLVDRLFVFALGAGIAWFCSRFVGVRAVPTEQGLMVRNLFRKRHFEWAEILRVQFGGGGPWAYLDVMDGEVLETVSVMAIQKADGAKAIKEASRLSALVQFHSSAEPHRDTPGA</sequence>
<comment type="caution">
    <text evidence="3">The sequence shown here is derived from an EMBL/GenBank/DDBJ whole genome shotgun (WGS) entry which is preliminary data.</text>
</comment>
<keyword evidence="1" id="KW-0472">Membrane</keyword>
<feature type="domain" description="Low molecular weight protein antigen 6 PH" evidence="2">
    <location>
        <begin position="69"/>
        <end position="132"/>
    </location>
</feature>
<keyword evidence="1" id="KW-1133">Transmembrane helix</keyword>
<evidence type="ECO:0000313" key="3">
    <source>
        <dbReference type="EMBL" id="STD06700.1"/>
    </source>
</evidence>
<dbReference type="AlphaFoldDB" id="A0AA46GZZ5"/>
<dbReference type="Proteomes" id="UP000254118">
    <property type="component" value="Unassembled WGS sequence"/>
</dbReference>
<accession>A0AA46GZZ5</accession>
<evidence type="ECO:0000313" key="4">
    <source>
        <dbReference type="Proteomes" id="UP000254118"/>
    </source>
</evidence>
<dbReference type="EMBL" id="UFYA01000001">
    <property type="protein sequence ID" value="STD06700.1"/>
    <property type="molecule type" value="Genomic_DNA"/>
</dbReference>
<reference evidence="3 4" key="1">
    <citation type="submission" date="2018-06" db="EMBL/GenBank/DDBJ databases">
        <authorList>
            <consortium name="Pathogen Informatics"/>
            <person name="Doyle S."/>
        </authorList>
    </citation>
    <scope>NUCLEOTIDE SEQUENCE [LARGE SCALE GENOMIC DNA]</scope>
    <source>
        <strain evidence="3 4">NCTC7915</strain>
    </source>
</reference>
<evidence type="ECO:0000256" key="1">
    <source>
        <dbReference type="SAM" id="Phobius"/>
    </source>
</evidence>
<name>A0AA46GZZ5_9MICO</name>
<evidence type="ECO:0000259" key="2">
    <source>
        <dbReference type="Pfam" id="PF10756"/>
    </source>
</evidence>
<dbReference type="InterPro" id="IPR019692">
    <property type="entry name" value="CFP-6_PH"/>
</dbReference>
<feature type="transmembrane region" description="Helical" evidence="1">
    <location>
        <begin position="46"/>
        <end position="67"/>
    </location>
</feature>
<organism evidence="3 4">
    <name type="scientific">Dermatophilus congolensis</name>
    <dbReference type="NCBI Taxonomy" id="1863"/>
    <lineage>
        <taxon>Bacteria</taxon>
        <taxon>Bacillati</taxon>
        <taxon>Actinomycetota</taxon>
        <taxon>Actinomycetes</taxon>
        <taxon>Micrococcales</taxon>
        <taxon>Dermatophilaceae</taxon>
        <taxon>Dermatophilus</taxon>
    </lineage>
</organism>
<protein>
    <submittedName>
        <fullName evidence="3">Protein of uncharacterized function (DUF2581)</fullName>
    </submittedName>
</protein>
<proteinExistence type="predicted"/>